<dbReference type="SUPFAM" id="SSF103575">
    <property type="entry name" value="Plexin repeat"/>
    <property type="match status" value="1"/>
</dbReference>
<dbReference type="PRINTS" id="PR00109">
    <property type="entry name" value="TYRKINASE"/>
</dbReference>
<keyword evidence="13 26" id="KW-1133">Transmembrane helix</keyword>
<dbReference type="SMART" id="SM00429">
    <property type="entry name" value="IPT"/>
    <property type="match status" value="3"/>
</dbReference>
<keyword evidence="15" id="KW-0829">Tyrosine-protein kinase</keyword>
<comment type="catalytic activity">
    <reaction evidence="19">
        <text>L-tyrosyl-[protein] + ATP = O-phospho-L-tyrosyl-[protein] + ADP + H(+)</text>
        <dbReference type="Rhea" id="RHEA:10596"/>
        <dbReference type="Rhea" id="RHEA-COMP:10136"/>
        <dbReference type="Rhea" id="RHEA-COMP:20101"/>
        <dbReference type="ChEBI" id="CHEBI:15378"/>
        <dbReference type="ChEBI" id="CHEBI:30616"/>
        <dbReference type="ChEBI" id="CHEBI:46858"/>
        <dbReference type="ChEBI" id="CHEBI:61978"/>
        <dbReference type="ChEBI" id="CHEBI:456216"/>
        <dbReference type="EC" id="2.7.10.1"/>
    </reaction>
</comment>
<comment type="subcellular location">
    <subcellularLocation>
        <location evidence="1">Membrane</location>
        <topology evidence="1">Single-pass type I membrane protein</topology>
    </subcellularLocation>
</comment>
<evidence type="ECO:0000256" key="3">
    <source>
        <dbReference type="ARBA" id="ARBA00011902"/>
    </source>
</evidence>
<keyword evidence="8" id="KW-0677">Repeat</keyword>
<dbReference type="InterPro" id="IPR000719">
    <property type="entry name" value="Prot_kinase_dom"/>
</dbReference>
<dbReference type="InterPro" id="IPR011009">
    <property type="entry name" value="Kinase-like_dom_sf"/>
</dbReference>
<keyword evidence="17" id="KW-0675">Receptor</keyword>
<keyword evidence="5" id="KW-0808">Transferase</keyword>
<dbReference type="InterPro" id="IPR020635">
    <property type="entry name" value="Tyr_kinase_cat_dom"/>
</dbReference>
<protein>
    <recommendedName>
        <fullName evidence="3">receptor protein-tyrosine kinase</fullName>
        <ecNumber evidence="3">2.7.10.1</ecNumber>
    </recommendedName>
</protein>
<dbReference type="Ensembl" id="ENSSFOT00015053998.1">
    <property type="protein sequence ID" value="ENSSFOP00015053936.1"/>
    <property type="gene ID" value="ENSSFOG00015019189.2"/>
</dbReference>
<dbReference type="GO" id="GO:0016477">
    <property type="term" value="P:cell migration"/>
    <property type="evidence" value="ECO:0007669"/>
    <property type="project" value="TreeGrafter"/>
</dbReference>
<evidence type="ECO:0000256" key="21">
    <source>
        <dbReference type="PIRSR" id="PIRSR000617-2"/>
    </source>
</evidence>
<feature type="binding site" evidence="21 25">
    <location>
        <position position="1086"/>
    </location>
    <ligand>
        <name>ATP</name>
        <dbReference type="ChEBI" id="CHEBI:30616"/>
    </ligand>
</feature>
<dbReference type="Pfam" id="PF01437">
    <property type="entry name" value="PSI"/>
    <property type="match status" value="1"/>
</dbReference>
<evidence type="ECO:0000256" key="16">
    <source>
        <dbReference type="ARBA" id="ARBA00023157"/>
    </source>
</evidence>
<feature type="disulfide bond" evidence="22">
    <location>
        <begin position="513"/>
        <end position="547"/>
    </location>
</feature>
<dbReference type="Pfam" id="PF01403">
    <property type="entry name" value="Sema"/>
    <property type="match status" value="1"/>
</dbReference>
<evidence type="ECO:0000256" key="1">
    <source>
        <dbReference type="ARBA" id="ARBA00004479"/>
    </source>
</evidence>
<feature type="disulfide bond" evidence="22">
    <location>
        <begin position="516"/>
        <end position="532"/>
    </location>
</feature>
<evidence type="ECO:0000256" key="9">
    <source>
        <dbReference type="ARBA" id="ARBA00022741"/>
    </source>
</evidence>
<evidence type="ECO:0000256" key="14">
    <source>
        <dbReference type="ARBA" id="ARBA00023136"/>
    </source>
</evidence>
<dbReference type="PANTHER" id="PTHR24416:SF564">
    <property type="entry name" value="MACROPHAGE-STIMULATING PROTEIN RECEPTOR"/>
    <property type="match status" value="1"/>
</dbReference>
<reference evidence="30 31" key="1">
    <citation type="submission" date="2019-04" db="EMBL/GenBank/DDBJ databases">
        <authorList>
            <consortium name="Wellcome Sanger Institute Data Sharing"/>
        </authorList>
    </citation>
    <scope>NUCLEOTIDE SEQUENCE [LARGE SCALE GENOMIC DNA]</scope>
</reference>
<reference evidence="30" key="2">
    <citation type="submission" date="2025-08" db="UniProtKB">
        <authorList>
            <consortium name="Ensembl"/>
        </authorList>
    </citation>
    <scope>IDENTIFICATION</scope>
</reference>
<organism evidence="30 31">
    <name type="scientific">Scleropages formosus</name>
    <name type="common">Asian bonytongue</name>
    <name type="synonym">Osteoglossum formosum</name>
    <dbReference type="NCBI Taxonomy" id="113540"/>
    <lineage>
        <taxon>Eukaryota</taxon>
        <taxon>Metazoa</taxon>
        <taxon>Chordata</taxon>
        <taxon>Craniata</taxon>
        <taxon>Vertebrata</taxon>
        <taxon>Euteleostomi</taxon>
        <taxon>Actinopterygii</taxon>
        <taxon>Neopterygii</taxon>
        <taxon>Teleostei</taxon>
        <taxon>Osteoglossocephala</taxon>
        <taxon>Osteoglossomorpha</taxon>
        <taxon>Osteoglossiformes</taxon>
        <taxon>Osteoglossidae</taxon>
        <taxon>Scleropages</taxon>
    </lineage>
</organism>
<feature type="disulfide bond" evidence="22">
    <location>
        <begin position="288"/>
        <end position="354"/>
    </location>
</feature>
<keyword evidence="16 22" id="KW-1015">Disulfide bond</keyword>
<dbReference type="GO" id="GO:0007169">
    <property type="term" value="P:cell surface receptor protein tyrosine kinase signaling pathway"/>
    <property type="evidence" value="ECO:0007669"/>
    <property type="project" value="InterPro"/>
</dbReference>
<feature type="chain" id="PRO_5034855539" description="receptor protein-tyrosine kinase" evidence="27">
    <location>
        <begin position="26"/>
        <end position="1364"/>
    </location>
</feature>
<evidence type="ECO:0000256" key="17">
    <source>
        <dbReference type="ARBA" id="ARBA00023170"/>
    </source>
</evidence>
<proteinExistence type="inferred from homology"/>
<feature type="disulfide bond" evidence="22">
    <location>
        <begin position="162"/>
        <end position="165"/>
    </location>
</feature>
<feature type="disulfide bond" evidence="22">
    <location>
        <begin position="507"/>
        <end position="525"/>
    </location>
</feature>
<evidence type="ECO:0000256" key="7">
    <source>
        <dbReference type="ARBA" id="ARBA00022729"/>
    </source>
</evidence>
<dbReference type="Gene3D" id="1.10.510.10">
    <property type="entry name" value="Transferase(Phosphotransferase) domain 1"/>
    <property type="match status" value="1"/>
</dbReference>
<evidence type="ECO:0000256" key="15">
    <source>
        <dbReference type="ARBA" id="ARBA00023137"/>
    </source>
</evidence>
<dbReference type="SMART" id="SM00423">
    <property type="entry name" value="PSI"/>
    <property type="match status" value="1"/>
</dbReference>
<dbReference type="RefSeq" id="XP_018612160.2">
    <property type="nucleotide sequence ID" value="XM_018756644.2"/>
</dbReference>
<feature type="signal peptide" evidence="27">
    <location>
        <begin position="1"/>
        <end position="25"/>
    </location>
</feature>
<dbReference type="PROSITE" id="PS00109">
    <property type="entry name" value="PROTEIN_KINASE_TYR"/>
    <property type="match status" value="1"/>
</dbReference>
<dbReference type="EC" id="2.7.10.1" evidence="3"/>
<feature type="modified residue" description="Phosphotyrosine; by autocatalysis" evidence="23">
    <location>
        <position position="1332"/>
    </location>
</feature>
<feature type="binding site" evidence="21">
    <location>
        <begin position="1060"/>
        <end position="1068"/>
    </location>
    <ligand>
        <name>ATP</name>
        <dbReference type="ChEBI" id="CHEBI:30616"/>
    </ligand>
</feature>
<evidence type="ECO:0000256" key="25">
    <source>
        <dbReference type="PROSITE-ProRule" id="PRU10141"/>
    </source>
</evidence>
<dbReference type="Pfam" id="PF07714">
    <property type="entry name" value="PK_Tyr_Ser-Thr"/>
    <property type="match status" value="1"/>
</dbReference>
<dbReference type="InterPro" id="IPR016244">
    <property type="entry name" value="Tyr_kinase_HGF/MSP_rcpt"/>
</dbReference>
<keyword evidence="9 21" id="KW-0547">Nucleotide-binding</keyword>
<feature type="modified residue" description="Phosphotyrosine; by autocatalysis" evidence="23">
    <location>
        <position position="1325"/>
    </location>
</feature>
<keyword evidence="4" id="KW-0597">Phosphoprotein</keyword>
<evidence type="ECO:0000256" key="6">
    <source>
        <dbReference type="ARBA" id="ARBA00022692"/>
    </source>
</evidence>
<evidence type="ECO:0000259" key="29">
    <source>
        <dbReference type="PROSITE" id="PS51004"/>
    </source>
</evidence>
<dbReference type="InterPro" id="IPR015943">
    <property type="entry name" value="WD40/YVTN_repeat-like_dom_sf"/>
</dbReference>
<dbReference type="GeneTree" id="ENSGT00940000157842"/>
<dbReference type="GeneID" id="108936971"/>
<dbReference type="FunFam" id="3.30.1680.10:FF:000006">
    <property type="entry name" value="Macrophage-stimulating 1 receptor b"/>
    <property type="match status" value="1"/>
</dbReference>
<dbReference type="InterPro" id="IPR008266">
    <property type="entry name" value="Tyr_kinase_AS"/>
</dbReference>
<comment type="similarity">
    <text evidence="2">Belongs to the plexin family.</text>
</comment>
<dbReference type="CDD" id="cd01179">
    <property type="entry name" value="IPT_plexin_repeat2"/>
    <property type="match status" value="1"/>
</dbReference>
<dbReference type="CDD" id="cd12087">
    <property type="entry name" value="TM_EGFR-like"/>
    <property type="match status" value="1"/>
</dbReference>
<keyword evidence="31" id="KW-1185">Reference proteome</keyword>
<dbReference type="Gene3D" id="2.130.10.10">
    <property type="entry name" value="YVTN repeat-like/Quinoprotein amine dehydrogenase"/>
    <property type="match status" value="1"/>
</dbReference>
<dbReference type="InterPro" id="IPR014756">
    <property type="entry name" value="Ig_E-set"/>
</dbReference>
<dbReference type="SMART" id="SM00219">
    <property type="entry name" value="TyrKc"/>
    <property type="match status" value="1"/>
</dbReference>
<evidence type="ECO:0000256" key="19">
    <source>
        <dbReference type="ARBA" id="ARBA00051243"/>
    </source>
</evidence>
<sequence>MKMLYRAMLLETCMWMLTFVGLGLGACSTMKSMAVDFTVTYPIPYFKAEGSIQNIVAHPFFQEVYVASRNRIEAINSSLIKTWELYTGPVRSIGDSDINLNVSEDTDNQVLLIDPQEEPPHLYSCGSSQHGVCHSYELQVDRQPPAISNYLFRKESNSADLCLDCIASPLGTKVTIVQDGHTSYFYVAATIDEQIAKRYGRQSISVRRPLATKDGFEQPVPGLSVLPALLNSYRIDYIYTFTTEQFVYFVSVQRETPEQKLSPFQTRLGRLPRSDLEIWMYREIVLECGFKRKRRKRSRGDRDILYNTIQAAHFAKAGKELAGELGIEASDDVLYGVFAVASASGEVYNESALCAFPINSVNKAIEAGVEACCQLGTKRLSRGLCHFQSCRNCPHESLENNTACKDQPTMVSMPFSRLDFFDGQMQNVLLTSLLVTTIGTKTVAHMGTKDGRLLQVVLRRSSPIIFANFSLAENQKVSPIAYVYSEESLLFVVGNKMFSVPPKGPGCRHFLSCSHCLSSPKFMGCGWCSGTCSWEGECGLEWRNTSCSPVITDFFPKLAPPNGTTEVTLCGWEFQSTSQTISPATHQVTLGETVCEVLPQKSNRTQLTCKIGTGPSDLSQPVPITVDVHEKNTEGSFFIDGKVQIHGFTFVEPQITKVVPDYGPYVGGTLITVTGLYLNAGNTRRVSLGDKPCQIISESAVMENFTCLSQPVLSPRDAPLQVFIDQTLVFPTKIFNYKQKPVITDVLPRCSFRRGSKIVIKGYHLDSVYKSIIQFEPSTKFFKAVQRECVGQMNPTQLECWTPAIPGDDFSEGTLSVDMDGARRVWEHEFSYYPKAEPFHFDQDGNTLHLPSTAEEVAVSHSRLNHVSSCMKIIMTVGGVECNVKILDNKITCRIPKNLTVPREGLTVRVSVNGDVYDVGKVVITPHNGVIGIVLGILFALVVGALMTFLIMKQMRKKKKAEMVEHRLSHPLNYNQSTSSSSDRLPMGDYRHELFLNPSSIIASGSLSGMSQTNSWDTSLIPLMRREMISISSLRPELLEEVKDVLIPEKALSVHYHQIIGRGHFGTVYHGSFTDENNQIIHCAVKSLNRITDMEEVEQFLKEGILMKAFHHTNVLSLLGILMPQEGLPLVVLPFMKHGDLRQFIRCEKRNPTVKDLIGFGLQVAKGMEYLAQKKFVHRDLAARNCMLDESYTVKVADFGMARDVFGKEYYSVHDHKKAKLPVKWIAVESLQTQKFTTKSDVWSFGVLMWELLTRGASPYPDIDPYDIIPYLCKGRRLLQPEFCPDPMYAVMVQCWDPVPERRPTFASLVSDISNILDGLEGEHYISLKVTYVNLDVPHPYPAFTDSSHTCDSPTTDSLCSNPM</sequence>
<evidence type="ECO:0000256" key="18">
    <source>
        <dbReference type="ARBA" id="ARBA00023180"/>
    </source>
</evidence>
<dbReference type="Gene3D" id="3.30.200.20">
    <property type="entry name" value="Phosphorylase Kinase, domain 1"/>
    <property type="match status" value="1"/>
</dbReference>
<dbReference type="SMART" id="SM00630">
    <property type="entry name" value="Sema"/>
    <property type="match status" value="1"/>
</dbReference>
<dbReference type="InterPro" id="IPR036352">
    <property type="entry name" value="Semap_dom_sf"/>
</dbReference>
<dbReference type="SUPFAM" id="SSF101912">
    <property type="entry name" value="Sema domain"/>
    <property type="match status" value="1"/>
</dbReference>
<dbReference type="GO" id="GO:0043235">
    <property type="term" value="C:receptor complex"/>
    <property type="evidence" value="ECO:0007669"/>
    <property type="project" value="TreeGrafter"/>
</dbReference>
<feature type="domain" description="Protein kinase" evidence="28">
    <location>
        <begin position="1054"/>
        <end position="1317"/>
    </location>
</feature>
<feature type="modified residue" description="Phosphotyrosine; by autocatalysis" evidence="23">
    <location>
        <position position="1210"/>
    </location>
</feature>
<dbReference type="RefSeq" id="XP_018612159.2">
    <property type="nucleotide sequence ID" value="XM_018756643.2"/>
</dbReference>
<dbReference type="Gene3D" id="2.60.40.10">
    <property type="entry name" value="Immunoglobulins"/>
    <property type="match status" value="2"/>
</dbReference>
<evidence type="ECO:0000313" key="30">
    <source>
        <dbReference type="Ensembl" id="ENSSFOP00015053936.1"/>
    </source>
</evidence>
<feature type="disulfide bond" evidence="22">
    <location>
        <begin position="125"/>
        <end position="133"/>
    </location>
</feature>
<dbReference type="PROSITE" id="PS51004">
    <property type="entry name" value="SEMA"/>
    <property type="match status" value="1"/>
</dbReference>
<dbReference type="FunFam" id="3.30.200.20:FF:000188">
    <property type="entry name" value="Hepatocyte growth factor receptor"/>
    <property type="match status" value="1"/>
</dbReference>
<dbReference type="Pfam" id="PF01833">
    <property type="entry name" value="TIG"/>
    <property type="match status" value="2"/>
</dbReference>
<keyword evidence="14 26" id="KW-0472">Membrane</keyword>
<dbReference type="RefSeq" id="XP_018612158.2">
    <property type="nucleotide sequence ID" value="XM_018756642.2"/>
</dbReference>
<dbReference type="GO" id="GO:0004714">
    <property type="term" value="F:transmembrane receptor protein tyrosine kinase activity"/>
    <property type="evidence" value="ECO:0007669"/>
    <property type="project" value="UniProtKB-EC"/>
</dbReference>
<dbReference type="Proteomes" id="UP000694397">
    <property type="component" value="Chromosome 2"/>
</dbReference>
<dbReference type="SUPFAM" id="SSF56112">
    <property type="entry name" value="Protein kinase-like (PK-like)"/>
    <property type="match status" value="1"/>
</dbReference>
<dbReference type="InterPro" id="IPR001627">
    <property type="entry name" value="Semap_dom"/>
</dbReference>
<evidence type="ECO:0000256" key="12">
    <source>
        <dbReference type="ARBA" id="ARBA00022843"/>
    </source>
</evidence>
<name>A0A8C9TMM1_SCLFO</name>
<dbReference type="CDD" id="cd05058">
    <property type="entry name" value="PTKc_Met_Ron"/>
    <property type="match status" value="1"/>
</dbReference>
<dbReference type="CDD" id="cd00603">
    <property type="entry name" value="IPT_PCSR"/>
    <property type="match status" value="1"/>
</dbReference>
<evidence type="ECO:0000256" key="13">
    <source>
        <dbReference type="ARBA" id="ARBA00022989"/>
    </source>
</evidence>
<comment type="caution">
    <text evidence="24">Lacks conserved residue(s) required for the propagation of feature annotation.</text>
</comment>
<dbReference type="FunFam" id="1.10.510.10:FF:000093">
    <property type="entry name" value="Hepatocyte growth factor receptor"/>
    <property type="match status" value="1"/>
</dbReference>
<dbReference type="PANTHER" id="PTHR24416">
    <property type="entry name" value="TYROSINE-PROTEIN KINASE RECEPTOR"/>
    <property type="match status" value="1"/>
</dbReference>
<evidence type="ECO:0000313" key="31">
    <source>
        <dbReference type="Proteomes" id="UP000694397"/>
    </source>
</evidence>
<feature type="domain" description="Sema" evidence="29">
    <location>
        <begin position="27"/>
        <end position="502"/>
    </location>
</feature>
<evidence type="ECO:0000256" key="4">
    <source>
        <dbReference type="ARBA" id="ARBA00022553"/>
    </source>
</evidence>
<evidence type="ECO:0000256" key="20">
    <source>
        <dbReference type="PIRSR" id="PIRSR000617-1"/>
    </source>
</evidence>
<feature type="disulfide bond" evidence="22">
    <location>
        <begin position="528"/>
        <end position="538"/>
    </location>
</feature>
<keyword evidence="6 26" id="KW-0812">Transmembrane</keyword>
<evidence type="ECO:0000256" key="22">
    <source>
        <dbReference type="PIRSR" id="PIRSR000617-3"/>
    </source>
</evidence>
<feature type="modified residue" description="Phosphotyrosine; by autocatalysis" evidence="23">
    <location>
        <position position="1211"/>
    </location>
</feature>
<dbReference type="InterPro" id="IPR050122">
    <property type="entry name" value="RTK"/>
</dbReference>
<feature type="binding site" evidence="21">
    <location>
        <begin position="1133"/>
        <end position="1136"/>
    </location>
    <ligand>
        <name>ATP</name>
        <dbReference type="ChEBI" id="CHEBI:30616"/>
    </ligand>
</feature>
<keyword evidence="18" id="KW-0325">Glycoprotein</keyword>
<gene>
    <name evidence="30" type="primary">mst1ra</name>
</gene>
<keyword evidence="7 27" id="KW-0732">Signal</keyword>
<evidence type="ECO:0000259" key="28">
    <source>
        <dbReference type="PROSITE" id="PS50011"/>
    </source>
</evidence>
<evidence type="ECO:0000256" key="2">
    <source>
        <dbReference type="ARBA" id="ARBA00010297"/>
    </source>
</evidence>
<dbReference type="Gene3D" id="3.30.1680.10">
    <property type="entry name" value="ligand-binding face of the semaphorins, domain 2"/>
    <property type="match status" value="1"/>
</dbReference>
<dbReference type="InterPro" id="IPR013783">
    <property type="entry name" value="Ig-like_fold"/>
</dbReference>
<feature type="transmembrane region" description="Helical" evidence="26">
    <location>
        <begin position="930"/>
        <end position="952"/>
    </location>
</feature>
<evidence type="ECO:0000256" key="11">
    <source>
        <dbReference type="ARBA" id="ARBA00022840"/>
    </source>
</evidence>
<reference evidence="30" key="3">
    <citation type="submission" date="2025-09" db="UniProtKB">
        <authorList>
            <consortium name="Ensembl"/>
        </authorList>
    </citation>
    <scope>IDENTIFICATION</scope>
</reference>
<evidence type="ECO:0000256" key="8">
    <source>
        <dbReference type="ARBA" id="ARBA00022737"/>
    </source>
</evidence>
<accession>A0A8C9TMM1</accession>
<feature type="binding site" evidence="21">
    <location>
        <position position="1184"/>
    </location>
    <ligand>
        <name>ATP</name>
        <dbReference type="ChEBI" id="CHEBI:30616"/>
    </ligand>
</feature>
<dbReference type="OrthoDB" id="9985181at2759"/>
<dbReference type="InterPro" id="IPR002909">
    <property type="entry name" value="IPT_dom"/>
</dbReference>
<dbReference type="SUPFAM" id="SSF81296">
    <property type="entry name" value="E set domains"/>
    <property type="match status" value="3"/>
</dbReference>
<evidence type="ECO:0000256" key="26">
    <source>
        <dbReference type="SAM" id="Phobius"/>
    </source>
</evidence>
<dbReference type="PROSITE" id="PS51257">
    <property type="entry name" value="PROKAR_LIPOPROTEIN"/>
    <property type="match status" value="1"/>
</dbReference>
<evidence type="ECO:0000256" key="10">
    <source>
        <dbReference type="ARBA" id="ARBA00022777"/>
    </source>
</evidence>
<keyword evidence="12" id="KW-0832">Ubl conjugation</keyword>
<evidence type="ECO:0000256" key="24">
    <source>
        <dbReference type="PROSITE-ProRule" id="PRU00352"/>
    </source>
</evidence>
<dbReference type="PROSITE" id="PS00107">
    <property type="entry name" value="PROTEIN_KINASE_ATP"/>
    <property type="match status" value="1"/>
</dbReference>
<evidence type="ECO:0000256" key="23">
    <source>
        <dbReference type="PIRSR" id="PIRSR000617-4"/>
    </source>
</evidence>
<dbReference type="PIRSF" id="PIRSF000617">
    <property type="entry name" value="TyrPK_HGF-R"/>
    <property type="match status" value="1"/>
</dbReference>
<dbReference type="InterPro" id="IPR017441">
    <property type="entry name" value="Protein_kinase_ATP_BS"/>
</dbReference>
<keyword evidence="11 21" id="KW-0067">ATP-binding</keyword>
<dbReference type="GO" id="GO:0005524">
    <property type="term" value="F:ATP binding"/>
    <property type="evidence" value="ECO:0007669"/>
    <property type="project" value="UniProtKB-UniRule"/>
</dbReference>
<keyword evidence="10" id="KW-0418">Kinase</keyword>
<dbReference type="GO" id="GO:0006909">
    <property type="term" value="P:phagocytosis"/>
    <property type="evidence" value="ECO:0007669"/>
    <property type="project" value="TreeGrafter"/>
</dbReference>
<evidence type="ECO:0000256" key="27">
    <source>
        <dbReference type="SAM" id="SignalP"/>
    </source>
</evidence>
<evidence type="ECO:0000256" key="5">
    <source>
        <dbReference type="ARBA" id="ARBA00022679"/>
    </source>
</evidence>
<dbReference type="InterPro" id="IPR001245">
    <property type="entry name" value="Ser-Thr/Tyr_kinase_cat_dom"/>
</dbReference>
<dbReference type="GO" id="GO:0007411">
    <property type="term" value="P:axon guidance"/>
    <property type="evidence" value="ECO:0007669"/>
    <property type="project" value="UniProtKB-ARBA"/>
</dbReference>
<feature type="active site" description="Proton acceptor" evidence="20">
    <location>
        <position position="1180"/>
    </location>
</feature>
<dbReference type="InterPro" id="IPR002165">
    <property type="entry name" value="Plexin_repeat"/>
</dbReference>
<dbReference type="GO" id="GO:0005886">
    <property type="term" value="C:plasma membrane"/>
    <property type="evidence" value="ECO:0007669"/>
    <property type="project" value="TreeGrafter"/>
</dbReference>
<dbReference type="PROSITE" id="PS50011">
    <property type="entry name" value="PROTEIN_KINASE_DOM"/>
    <property type="match status" value="1"/>
</dbReference>
<dbReference type="InterPro" id="IPR016201">
    <property type="entry name" value="PSI"/>
</dbReference>
<feature type="disulfide bond" evidence="22">
    <location>
        <begin position="372"/>
        <end position="393"/>
    </location>
</feature>